<keyword evidence="2" id="KW-1185">Reference proteome</keyword>
<dbReference type="OrthoDB" id="150993at2"/>
<dbReference type="InterPro" id="IPR023375">
    <property type="entry name" value="ADC_dom_sf"/>
</dbReference>
<organism evidence="1 2">
    <name type="scientific">Ktedonosporobacter rubrisoli</name>
    <dbReference type="NCBI Taxonomy" id="2509675"/>
    <lineage>
        <taxon>Bacteria</taxon>
        <taxon>Bacillati</taxon>
        <taxon>Chloroflexota</taxon>
        <taxon>Ktedonobacteria</taxon>
        <taxon>Ktedonobacterales</taxon>
        <taxon>Ktedonosporobacteraceae</taxon>
        <taxon>Ktedonosporobacter</taxon>
    </lineage>
</organism>
<dbReference type="InterPro" id="IPR018644">
    <property type="entry name" value="DUF2071"/>
</dbReference>
<accession>A0A4P6JMP9</accession>
<evidence type="ECO:0000313" key="1">
    <source>
        <dbReference type="EMBL" id="QBD76525.1"/>
    </source>
</evidence>
<dbReference type="SUPFAM" id="SSF160104">
    <property type="entry name" value="Acetoacetate decarboxylase-like"/>
    <property type="match status" value="1"/>
</dbReference>
<name>A0A4P6JMP9_KTERU</name>
<proteinExistence type="predicted"/>
<dbReference type="EMBL" id="CP035758">
    <property type="protein sequence ID" value="QBD76525.1"/>
    <property type="molecule type" value="Genomic_DNA"/>
</dbReference>
<dbReference type="AlphaFoldDB" id="A0A4P6JMP9"/>
<evidence type="ECO:0000313" key="2">
    <source>
        <dbReference type="Proteomes" id="UP000290365"/>
    </source>
</evidence>
<dbReference type="KEGG" id="kbs:EPA93_11100"/>
<protein>
    <submittedName>
        <fullName evidence="1">DUF2071 domain-containing protein</fullName>
    </submittedName>
</protein>
<dbReference type="Pfam" id="PF09844">
    <property type="entry name" value="DUF2071"/>
    <property type="match status" value="1"/>
</dbReference>
<dbReference type="PANTHER" id="PTHR39186:SF1">
    <property type="entry name" value="DUF2071 DOMAIN-CONTAINING PROTEIN"/>
    <property type="match status" value="1"/>
</dbReference>
<dbReference type="Proteomes" id="UP000290365">
    <property type="component" value="Chromosome"/>
</dbReference>
<reference evidence="1 2" key="1">
    <citation type="submission" date="2019-01" db="EMBL/GenBank/DDBJ databases">
        <title>Ktedonosporobacter rubrisoli SCAWS-G2.</title>
        <authorList>
            <person name="Huang Y."/>
            <person name="Yan B."/>
        </authorList>
    </citation>
    <scope>NUCLEOTIDE SEQUENCE [LARGE SCALE GENOMIC DNA]</scope>
    <source>
        <strain evidence="1 2">SCAWS-G2</strain>
    </source>
</reference>
<dbReference type="RefSeq" id="WP_129887393.1">
    <property type="nucleotide sequence ID" value="NZ_CP035758.1"/>
</dbReference>
<sequence length="269" mass="30508">MNTEEILRTTAHRPFPLPAGPWVMTQIWHHLLFANWPLPPEMVRPLVPSQLSLDTFEGQAWISIVPFYMTYVRPRGVPSVPGISRFPELNVRTYVSLQGIPGVYFFSLDAGSALVVAAARFMTYLPYFQARMEYRLLGDMMYYRSHRTHSGAPSADFVAAYRPTSAASSTKAGTLDYWLTERYCLYSITRKEHIFRLHIHHRPWSLQLADAELELNTMASASNIPLPSPVERPLLRYAQRQEVLIWPPEVVAPANSAPQETAGEIPPGL</sequence>
<dbReference type="PANTHER" id="PTHR39186">
    <property type="entry name" value="DUF2071 FAMILY PROTEIN"/>
    <property type="match status" value="1"/>
</dbReference>
<gene>
    <name evidence="1" type="ORF">EPA93_11100</name>
</gene>